<organism evidence="2 3">
    <name type="scientific">Archangium lansingense</name>
    <dbReference type="NCBI Taxonomy" id="2995310"/>
    <lineage>
        <taxon>Bacteria</taxon>
        <taxon>Pseudomonadati</taxon>
        <taxon>Myxococcota</taxon>
        <taxon>Myxococcia</taxon>
        <taxon>Myxococcales</taxon>
        <taxon>Cystobacterineae</taxon>
        <taxon>Archangiaceae</taxon>
        <taxon>Archangium</taxon>
    </lineage>
</organism>
<dbReference type="RefSeq" id="WP_267542655.1">
    <property type="nucleotide sequence ID" value="NZ_JAPNKA010000002.1"/>
</dbReference>
<comment type="caution">
    <text evidence="2">The sequence shown here is derived from an EMBL/GenBank/DDBJ whole genome shotgun (WGS) entry which is preliminary data.</text>
</comment>
<evidence type="ECO:0000313" key="2">
    <source>
        <dbReference type="EMBL" id="MCY1083778.1"/>
    </source>
</evidence>
<gene>
    <name evidence="2" type="ORF">OV287_55995</name>
</gene>
<name>A0ABT4APZ8_9BACT</name>
<feature type="region of interest" description="Disordered" evidence="1">
    <location>
        <begin position="1"/>
        <end position="61"/>
    </location>
</feature>
<reference evidence="2 3" key="1">
    <citation type="submission" date="2022-11" db="EMBL/GenBank/DDBJ databases">
        <title>Minimal conservation of predation-associated metabolite biosynthetic gene clusters underscores biosynthetic potential of Myxococcota including descriptions for ten novel species: Archangium lansinium sp. nov., Myxococcus landrumus sp. nov., Nannocystis bai.</title>
        <authorList>
            <person name="Ahearne A."/>
            <person name="Stevens C."/>
            <person name="Phillips K."/>
        </authorList>
    </citation>
    <scope>NUCLEOTIDE SEQUENCE [LARGE SCALE GENOMIC DNA]</scope>
    <source>
        <strain evidence="2 3">MIWBW</strain>
    </source>
</reference>
<dbReference type="EMBL" id="JAPNKA010000002">
    <property type="protein sequence ID" value="MCY1083778.1"/>
    <property type="molecule type" value="Genomic_DNA"/>
</dbReference>
<dbReference type="Pfam" id="PF04796">
    <property type="entry name" value="RepA_C"/>
    <property type="match status" value="1"/>
</dbReference>
<keyword evidence="3" id="KW-1185">Reference proteome</keyword>
<evidence type="ECO:0000313" key="3">
    <source>
        <dbReference type="Proteomes" id="UP001207654"/>
    </source>
</evidence>
<dbReference type="Proteomes" id="UP001207654">
    <property type="component" value="Unassembled WGS sequence"/>
</dbReference>
<sequence>MHTTLDEPKTVATIAAEAPASSPLGQLSLQMDTPAAPPAAAKPSPPAAPKPRISKRTRNAGAKVVDAVEARRDEKQTLAFTPEDFIRFGLPYKRHPGIEYQRRNGGLRYRILAAPEFGIPFGQDRLLPIWLATAYTIVGKPEDGVIRFQCVKDILRAFGLGTGGSKHAALSASIDRLMHATLFVYDERQPTSVPDAERKAIRRYNLIDAYVLWGDKSSKQPNQHTLWQNEITLSRSFAAALREKMMPLDLNTVRALKDKPMALDLYVWQAHRSWELHQQGRDSVGVPVFGERGLLAQLGSRAASDKKARELLRANQKLVQAVWRGCPNHLTKDGNRLVLRPSEPVKDARLALPGVSTRPPVPRNLELLKLDEAAAPRRVARRKPADEEPEA</sequence>
<protein>
    <submittedName>
        <fullName evidence="2">Replication protein RepA</fullName>
    </submittedName>
</protein>
<evidence type="ECO:0000256" key="1">
    <source>
        <dbReference type="SAM" id="MobiDB-lite"/>
    </source>
</evidence>
<accession>A0ABT4APZ8</accession>
<dbReference type="InterPro" id="IPR006881">
    <property type="entry name" value="RepA_C"/>
</dbReference>
<proteinExistence type="predicted"/>